<organism evidence="2 3">
    <name type="scientific">Quercus suber</name>
    <name type="common">Cork oak</name>
    <dbReference type="NCBI Taxonomy" id="58331"/>
    <lineage>
        <taxon>Eukaryota</taxon>
        <taxon>Viridiplantae</taxon>
        <taxon>Streptophyta</taxon>
        <taxon>Embryophyta</taxon>
        <taxon>Tracheophyta</taxon>
        <taxon>Spermatophyta</taxon>
        <taxon>Magnoliopsida</taxon>
        <taxon>eudicotyledons</taxon>
        <taxon>Gunneridae</taxon>
        <taxon>Pentapetalae</taxon>
        <taxon>rosids</taxon>
        <taxon>fabids</taxon>
        <taxon>Fagales</taxon>
        <taxon>Fagaceae</taxon>
        <taxon>Quercus</taxon>
    </lineage>
</organism>
<protein>
    <submittedName>
        <fullName evidence="2">Uncharacterized protein</fullName>
    </submittedName>
</protein>
<proteinExistence type="predicted"/>
<keyword evidence="1" id="KW-1133">Transmembrane helix</keyword>
<evidence type="ECO:0000313" key="2">
    <source>
        <dbReference type="EMBL" id="KAK7853385.1"/>
    </source>
</evidence>
<sequence length="239" mass="28044">YGVGLISRKPFVDKWCRCTATWACILVQSSEELTCLIRVLHTTLKAYIRWSAKIANAVTRMAVSDESKLKFLELKEKTQIKSKDLSSIYLPMSPAMLSMIFFSSLMIDENYQKSKSFSLHEHFCSSAEQKSRQILLPKFNAERCSPLLACDYIEGQNNKQFMQLCLRKFTSRVFQVTWYIKVEKYDGLCFSFKDRCKRKWMAFKSSCKQQNLAKELHHWKVEEARKFEEAKKNHIMVLV</sequence>
<keyword evidence="1" id="KW-0812">Transmembrane</keyword>
<feature type="transmembrane region" description="Helical" evidence="1">
    <location>
        <begin position="88"/>
        <end position="107"/>
    </location>
</feature>
<evidence type="ECO:0000313" key="3">
    <source>
        <dbReference type="Proteomes" id="UP000237347"/>
    </source>
</evidence>
<name>A0AAW0LP99_QUESU</name>
<comment type="caution">
    <text evidence="2">The sequence shown here is derived from an EMBL/GenBank/DDBJ whole genome shotgun (WGS) entry which is preliminary data.</text>
</comment>
<dbReference type="EMBL" id="PKMF04000066">
    <property type="protein sequence ID" value="KAK7853385.1"/>
    <property type="molecule type" value="Genomic_DNA"/>
</dbReference>
<feature type="non-terminal residue" evidence="2">
    <location>
        <position position="1"/>
    </location>
</feature>
<gene>
    <name evidence="2" type="ORF">CFP56_036117</name>
</gene>
<accession>A0AAW0LP99</accession>
<reference evidence="2 3" key="1">
    <citation type="journal article" date="2018" name="Sci. Data">
        <title>The draft genome sequence of cork oak.</title>
        <authorList>
            <person name="Ramos A.M."/>
            <person name="Usie A."/>
            <person name="Barbosa P."/>
            <person name="Barros P.M."/>
            <person name="Capote T."/>
            <person name="Chaves I."/>
            <person name="Simoes F."/>
            <person name="Abreu I."/>
            <person name="Carrasquinho I."/>
            <person name="Faro C."/>
            <person name="Guimaraes J.B."/>
            <person name="Mendonca D."/>
            <person name="Nobrega F."/>
            <person name="Rodrigues L."/>
            <person name="Saibo N.J.M."/>
            <person name="Varela M.C."/>
            <person name="Egas C."/>
            <person name="Matos J."/>
            <person name="Miguel C.M."/>
            <person name="Oliveira M.M."/>
            <person name="Ricardo C.P."/>
            <person name="Goncalves S."/>
        </authorList>
    </citation>
    <scope>NUCLEOTIDE SEQUENCE [LARGE SCALE GENOMIC DNA]</scope>
    <source>
        <strain evidence="3">cv. HL8</strain>
    </source>
</reference>
<evidence type="ECO:0000256" key="1">
    <source>
        <dbReference type="SAM" id="Phobius"/>
    </source>
</evidence>
<dbReference type="AlphaFoldDB" id="A0AAW0LP99"/>
<dbReference type="Proteomes" id="UP000237347">
    <property type="component" value="Unassembled WGS sequence"/>
</dbReference>
<keyword evidence="3" id="KW-1185">Reference proteome</keyword>
<keyword evidence="1" id="KW-0472">Membrane</keyword>